<dbReference type="GO" id="GO:0008157">
    <property type="term" value="F:protein phosphatase 1 binding"/>
    <property type="evidence" value="ECO:0007669"/>
    <property type="project" value="TreeGrafter"/>
</dbReference>
<dbReference type="Pfam" id="PF07491">
    <property type="entry name" value="PPI_Ypi1"/>
    <property type="match status" value="1"/>
</dbReference>
<dbReference type="PANTHER" id="PTHR20835">
    <property type="entry name" value="E3 UBIQUITIN-PROTEIN LIGASE PPP1R11-RELATED"/>
    <property type="match status" value="1"/>
</dbReference>
<reference evidence="6" key="2">
    <citation type="submission" date="2025-09" db="UniProtKB">
        <authorList>
            <consortium name="Ensembl"/>
        </authorList>
    </citation>
    <scope>IDENTIFICATION</scope>
</reference>
<evidence type="ECO:0000313" key="6">
    <source>
        <dbReference type="Ensembl" id="ENSMALP00000012902.1"/>
    </source>
</evidence>
<name>A0A3Q3JG69_MONAL</name>
<dbReference type="GO" id="GO:0004865">
    <property type="term" value="F:protein serine/threonine phosphatase inhibitor activity"/>
    <property type="evidence" value="ECO:0007669"/>
    <property type="project" value="InterPro"/>
</dbReference>
<keyword evidence="2" id="KW-0650">Protein phosphatase inhibitor</keyword>
<reference evidence="6" key="1">
    <citation type="submission" date="2025-08" db="UniProtKB">
        <authorList>
            <consortium name="Ensembl"/>
        </authorList>
    </citation>
    <scope>IDENTIFICATION</scope>
</reference>
<evidence type="ECO:0000256" key="2">
    <source>
        <dbReference type="ARBA" id="ARBA00023272"/>
    </source>
</evidence>
<sequence>MAQCWSLIFFISFLSENISITHVQTTSKPRRFLTIKLRKRKTEKKVEWSSDTVDNEHLGRRSSKCCCIYEKPRQFGESSSESEGDDDEEGCGSAHCILGHGRRGAGGPTVPPNSGDPYTIILPPPNLTVGTMQVS</sequence>
<organism evidence="6 7">
    <name type="scientific">Monopterus albus</name>
    <name type="common">Swamp eel</name>
    <dbReference type="NCBI Taxonomy" id="43700"/>
    <lineage>
        <taxon>Eukaryota</taxon>
        <taxon>Metazoa</taxon>
        <taxon>Chordata</taxon>
        <taxon>Craniata</taxon>
        <taxon>Vertebrata</taxon>
        <taxon>Euteleostomi</taxon>
        <taxon>Actinopterygii</taxon>
        <taxon>Neopterygii</taxon>
        <taxon>Teleostei</taxon>
        <taxon>Neoteleostei</taxon>
        <taxon>Acanthomorphata</taxon>
        <taxon>Anabantaria</taxon>
        <taxon>Synbranchiformes</taxon>
        <taxon>Synbranchidae</taxon>
        <taxon>Monopterus</taxon>
    </lineage>
</organism>
<feature type="signal peptide" evidence="5">
    <location>
        <begin position="1"/>
        <end position="23"/>
    </location>
</feature>
<feature type="region of interest" description="Disordered" evidence="4">
    <location>
        <begin position="102"/>
        <end position="135"/>
    </location>
</feature>
<protein>
    <recommendedName>
        <fullName evidence="1">E3 ubiquitin-protein ligase PPP1R11</fullName>
    </recommendedName>
    <alternativeName>
        <fullName evidence="3">Protein phosphatase 1 regulatory subunit 11</fullName>
    </alternativeName>
</protein>
<dbReference type="PANTHER" id="PTHR20835:SF0">
    <property type="entry name" value="E3 UBIQUITIN-PROTEIN LIGASE PPP1R11"/>
    <property type="match status" value="1"/>
</dbReference>
<keyword evidence="7" id="KW-1185">Reference proteome</keyword>
<dbReference type="Proteomes" id="UP000261600">
    <property type="component" value="Unplaced"/>
</dbReference>
<evidence type="ECO:0000256" key="4">
    <source>
        <dbReference type="SAM" id="MobiDB-lite"/>
    </source>
</evidence>
<dbReference type="GO" id="GO:0005634">
    <property type="term" value="C:nucleus"/>
    <property type="evidence" value="ECO:0007669"/>
    <property type="project" value="TreeGrafter"/>
</dbReference>
<evidence type="ECO:0000313" key="7">
    <source>
        <dbReference type="Proteomes" id="UP000261600"/>
    </source>
</evidence>
<dbReference type="STRING" id="43700.ENSMALP00000012902"/>
<proteinExistence type="predicted"/>
<dbReference type="InterPro" id="IPR011107">
    <property type="entry name" value="PPI_Ypi1"/>
</dbReference>
<keyword evidence="5" id="KW-0732">Signal</keyword>
<evidence type="ECO:0000256" key="5">
    <source>
        <dbReference type="SAM" id="SignalP"/>
    </source>
</evidence>
<dbReference type="AlphaFoldDB" id="A0A3Q3JG69"/>
<evidence type="ECO:0000256" key="1">
    <source>
        <dbReference type="ARBA" id="ARBA00021994"/>
    </source>
</evidence>
<evidence type="ECO:0000256" key="3">
    <source>
        <dbReference type="ARBA" id="ARBA00031039"/>
    </source>
</evidence>
<dbReference type="Ensembl" id="ENSMALT00000013181.1">
    <property type="protein sequence ID" value="ENSMALP00000012902.1"/>
    <property type="gene ID" value="ENSMALG00000009134.1"/>
</dbReference>
<accession>A0A3Q3JG69</accession>
<feature type="chain" id="PRO_5018605593" description="E3 ubiquitin-protein ligase PPP1R11" evidence="5">
    <location>
        <begin position="24"/>
        <end position="135"/>
    </location>
</feature>